<dbReference type="GeneID" id="14915128"/>
<keyword evidence="4 7" id="KW-1133">Transmembrane helix</keyword>
<keyword evidence="3 7" id="KW-0812">Transmembrane</keyword>
<evidence type="ECO:0000256" key="4">
    <source>
        <dbReference type="ARBA" id="ARBA00022989"/>
    </source>
</evidence>
<feature type="region of interest" description="Disordered" evidence="6">
    <location>
        <begin position="322"/>
        <end position="348"/>
    </location>
</feature>
<evidence type="ECO:0000313" key="8">
    <source>
        <dbReference type="EMBL" id="ELR14515.1"/>
    </source>
</evidence>
<feature type="transmembrane region" description="Helical" evidence="7">
    <location>
        <begin position="12"/>
        <end position="29"/>
    </location>
</feature>
<feature type="transmembrane region" description="Helical" evidence="7">
    <location>
        <begin position="162"/>
        <end position="189"/>
    </location>
</feature>
<dbReference type="PANTHER" id="PTHR10383:SF9">
    <property type="entry name" value="SERINE INCORPORATOR, ISOFORM F"/>
    <property type="match status" value="1"/>
</dbReference>
<evidence type="ECO:0000256" key="2">
    <source>
        <dbReference type="ARBA" id="ARBA00006665"/>
    </source>
</evidence>
<organism evidence="8 9">
    <name type="scientific">Acanthamoeba castellanii (strain ATCC 30010 / Neff)</name>
    <dbReference type="NCBI Taxonomy" id="1257118"/>
    <lineage>
        <taxon>Eukaryota</taxon>
        <taxon>Amoebozoa</taxon>
        <taxon>Discosea</taxon>
        <taxon>Longamoebia</taxon>
        <taxon>Centramoebida</taxon>
        <taxon>Acanthamoebidae</taxon>
        <taxon>Acanthamoeba</taxon>
    </lineage>
</organism>
<feature type="transmembrane region" description="Helical" evidence="7">
    <location>
        <begin position="228"/>
        <end position="249"/>
    </location>
</feature>
<dbReference type="OMA" id="DKHCNPL"/>
<keyword evidence="9" id="KW-1185">Reference proteome</keyword>
<dbReference type="Pfam" id="PF03348">
    <property type="entry name" value="Serinc"/>
    <property type="match status" value="1"/>
</dbReference>
<evidence type="ECO:0000256" key="6">
    <source>
        <dbReference type="SAM" id="MobiDB-lite"/>
    </source>
</evidence>
<evidence type="ECO:0000256" key="1">
    <source>
        <dbReference type="ARBA" id="ARBA00004141"/>
    </source>
</evidence>
<accession>L8GN74</accession>
<dbReference type="KEGG" id="acan:ACA1_193180"/>
<evidence type="ECO:0000256" key="3">
    <source>
        <dbReference type="ARBA" id="ARBA00022692"/>
    </source>
</evidence>
<feature type="compositionally biased region" description="Basic and acidic residues" evidence="6">
    <location>
        <begin position="333"/>
        <end position="344"/>
    </location>
</feature>
<dbReference type="VEuPathDB" id="AmoebaDB:ACA1_193180"/>
<sequence>MPKSIVTRGMYVAFFFLAAVAMYILNFWSYKLLSFVPVLDKVCQHDDQWCVGVLATARVCFGMAVFHGLMALLMIRVKNSSDFRAGIQDGWWLFKLVGIVGITVAAFFIPNEFFVVFGWIALFGAGGFIIIQLVYLIEFAYTWAENWLNKFEGEAGEENRSYYWLLLIATAVLYAVALTGTILIYVFFYNGSECWMNATFPTINILICALFSLASIHSRVQEAHPNRGTGLLQSGVVTLYCTYLVYSAVSSEPNSGSFQCNPFDNMGGSVSSVLTGAAFTIVAVCWSTIRMSTKGNDLLEGGSGATTDSSIQAAEEGDKLLPELNDENIPGSDSHHDDDHHEGKVEDDEKDEVAYNYSFFHITFMLGVMYVYMIMTDWQIVSGASHSDDFKVDHGFTAVWVKLSTSWLAALLYIWTLIAPIVLPGRDWN</sequence>
<dbReference type="OrthoDB" id="5963193at2759"/>
<feature type="transmembrane region" description="Helical" evidence="7">
    <location>
        <begin position="116"/>
        <end position="141"/>
    </location>
</feature>
<dbReference type="GO" id="GO:0016020">
    <property type="term" value="C:membrane"/>
    <property type="evidence" value="ECO:0007669"/>
    <property type="project" value="UniProtKB-SubCell"/>
</dbReference>
<dbReference type="Proteomes" id="UP000011083">
    <property type="component" value="Unassembled WGS sequence"/>
</dbReference>
<feature type="transmembrane region" description="Helical" evidence="7">
    <location>
        <begin position="92"/>
        <end position="110"/>
    </location>
</feature>
<name>L8GN74_ACACF</name>
<dbReference type="STRING" id="1257118.L8GN74"/>
<dbReference type="RefSeq" id="XP_004336528.1">
    <property type="nucleotide sequence ID" value="XM_004336480.1"/>
</dbReference>
<feature type="transmembrane region" description="Helical" evidence="7">
    <location>
        <begin position="354"/>
        <end position="375"/>
    </location>
</feature>
<proteinExistence type="inferred from homology"/>
<keyword evidence="5 7" id="KW-0472">Membrane</keyword>
<evidence type="ECO:0000256" key="5">
    <source>
        <dbReference type="ARBA" id="ARBA00023136"/>
    </source>
</evidence>
<feature type="transmembrane region" description="Helical" evidence="7">
    <location>
        <begin position="395"/>
        <end position="423"/>
    </location>
</feature>
<dbReference type="EMBL" id="KB008052">
    <property type="protein sequence ID" value="ELR14515.1"/>
    <property type="molecule type" value="Genomic_DNA"/>
</dbReference>
<gene>
    <name evidence="8" type="ORF">ACA1_193180</name>
</gene>
<comment type="similarity">
    <text evidence="2">Belongs to the TDE1 family.</text>
</comment>
<dbReference type="InterPro" id="IPR005016">
    <property type="entry name" value="TDE1/TMS"/>
</dbReference>
<protein>
    <submittedName>
        <fullName evidence="8">Serine incorporator 3, putative</fullName>
    </submittedName>
</protein>
<evidence type="ECO:0000313" key="9">
    <source>
        <dbReference type="Proteomes" id="UP000011083"/>
    </source>
</evidence>
<comment type="subcellular location">
    <subcellularLocation>
        <location evidence="1">Membrane</location>
        <topology evidence="1">Multi-pass membrane protein</topology>
    </subcellularLocation>
</comment>
<evidence type="ECO:0000256" key="7">
    <source>
        <dbReference type="SAM" id="Phobius"/>
    </source>
</evidence>
<feature type="transmembrane region" description="Helical" evidence="7">
    <location>
        <begin position="269"/>
        <end position="289"/>
    </location>
</feature>
<reference evidence="8 9" key="1">
    <citation type="journal article" date="2013" name="Genome Biol.">
        <title>Genome of Acanthamoeba castellanii highlights extensive lateral gene transfer and early evolution of tyrosine kinase signaling.</title>
        <authorList>
            <person name="Clarke M."/>
            <person name="Lohan A.J."/>
            <person name="Liu B."/>
            <person name="Lagkouvardos I."/>
            <person name="Roy S."/>
            <person name="Zafar N."/>
            <person name="Bertelli C."/>
            <person name="Schilde C."/>
            <person name="Kianianmomeni A."/>
            <person name="Burglin T.R."/>
            <person name="Frech C."/>
            <person name="Turcotte B."/>
            <person name="Kopec K.O."/>
            <person name="Synnott J.M."/>
            <person name="Choo C."/>
            <person name="Paponov I."/>
            <person name="Finkler A."/>
            <person name="Soon Heng Tan C."/>
            <person name="Hutchins A.P."/>
            <person name="Weinmeier T."/>
            <person name="Rattei T."/>
            <person name="Chu J.S."/>
            <person name="Gimenez G."/>
            <person name="Irimia M."/>
            <person name="Rigden D.J."/>
            <person name="Fitzpatrick D.A."/>
            <person name="Lorenzo-Morales J."/>
            <person name="Bateman A."/>
            <person name="Chiu C.H."/>
            <person name="Tang P."/>
            <person name="Hegemann P."/>
            <person name="Fromm H."/>
            <person name="Raoult D."/>
            <person name="Greub G."/>
            <person name="Miranda-Saavedra D."/>
            <person name="Chen N."/>
            <person name="Nash P."/>
            <person name="Ginger M.L."/>
            <person name="Horn M."/>
            <person name="Schaap P."/>
            <person name="Caler L."/>
            <person name="Loftus B."/>
        </authorList>
    </citation>
    <scope>NUCLEOTIDE SEQUENCE [LARGE SCALE GENOMIC DNA]</scope>
    <source>
        <strain evidence="8 9">Neff</strain>
    </source>
</reference>
<feature type="transmembrane region" description="Helical" evidence="7">
    <location>
        <begin position="49"/>
        <end position="72"/>
    </location>
</feature>
<dbReference type="PANTHER" id="PTHR10383">
    <property type="entry name" value="SERINE INCORPORATOR"/>
    <property type="match status" value="1"/>
</dbReference>
<feature type="transmembrane region" description="Helical" evidence="7">
    <location>
        <begin position="195"/>
        <end position="216"/>
    </location>
</feature>
<dbReference type="AlphaFoldDB" id="L8GN74"/>